<evidence type="ECO:0000313" key="2">
    <source>
        <dbReference type="Proteomes" id="UP000592180"/>
    </source>
</evidence>
<dbReference type="AlphaFoldDB" id="A0A840KJ49"/>
<comment type="caution">
    <text evidence="1">The sequence shown here is derived from an EMBL/GenBank/DDBJ whole genome shotgun (WGS) entry which is preliminary data.</text>
</comment>
<proteinExistence type="predicted"/>
<accession>A0A840KJ49</accession>
<evidence type="ECO:0000313" key="1">
    <source>
        <dbReference type="EMBL" id="MBB4807704.1"/>
    </source>
</evidence>
<reference evidence="1 2" key="1">
    <citation type="submission" date="2020-08" db="EMBL/GenBank/DDBJ databases">
        <title>Functional genomics of gut bacteria from endangered species of beetles.</title>
        <authorList>
            <person name="Carlos-Shanley C."/>
        </authorList>
    </citation>
    <scope>NUCLEOTIDE SEQUENCE [LARGE SCALE GENOMIC DNA]</scope>
    <source>
        <strain evidence="1 2">S00151</strain>
    </source>
</reference>
<protein>
    <submittedName>
        <fullName evidence="1">Uncharacterized protein</fullName>
    </submittedName>
</protein>
<keyword evidence="2" id="KW-1185">Reference proteome</keyword>
<organism evidence="1 2">
    <name type="scientific">Chryseobacterium defluvii</name>
    <dbReference type="NCBI Taxonomy" id="160396"/>
    <lineage>
        <taxon>Bacteria</taxon>
        <taxon>Pseudomonadati</taxon>
        <taxon>Bacteroidota</taxon>
        <taxon>Flavobacteriia</taxon>
        <taxon>Flavobacteriales</taxon>
        <taxon>Weeksellaceae</taxon>
        <taxon>Chryseobacterium group</taxon>
        <taxon>Chryseobacterium</taxon>
    </lineage>
</organism>
<sequence length="445" mass="46902">MFSTTAFSQVGINTSSPSATFDVVGKPDDTSKMDGIIPPRITGEQLRAKTYTAVQTGALVYVTAADPFPAGQTINVTMPGYYYFNGTQWVSTGGNDSDTNIYNANGTLAGNRTVTFNGNRLDFVSSNQMTQISSSAGLRQVGLASSSTKNASINVSAPDNNSNGIPSNGYLQIYPESQLQLIATNDATGLNLSTSQTTNSAPISFFTNPGNALGVFRMIITGGGNVGIGMSSPSEIFHVSGGNVRLQKLPLNGETNAIFTMPNGATSPIQNQTFNATRTVVADANGVLGYINGTPSEPGVPKVVISVGVPGNQNIRNAISPAVTAQFTNEYIDTYNAWGSNTFTVPSEMGGLYVMAMQNSNQHTVGGGDWHTIAFYERSTDGGTTWQTLTKDTSALVGTNVDNGNSLYWTGNLNAGDRVRIRFNCSSTTDNIVMLGSLTITKLAQ</sequence>
<gene>
    <name evidence="1" type="ORF">HNP38_003020</name>
</gene>
<dbReference type="EMBL" id="JACHLE010000005">
    <property type="protein sequence ID" value="MBB4807704.1"/>
    <property type="molecule type" value="Genomic_DNA"/>
</dbReference>
<dbReference type="Proteomes" id="UP000592180">
    <property type="component" value="Unassembled WGS sequence"/>
</dbReference>
<name>A0A840KJ49_9FLAO</name>
<dbReference type="RefSeq" id="WP_228461077.1">
    <property type="nucleotide sequence ID" value="NZ_JACHLE010000005.1"/>
</dbReference>